<dbReference type="RefSeq" id="WP_285663910.1">
    <property type="nucleotide sequence ID" value="NZ_BSTX01000002.1"/>
</dbReference>
<keyword evidence="1" id="KW-0472">Membrane</keyword>
<evidence type="ECO:0000256" key="1">
    <source>
        <dbReference type="SAM" id="Phobius"/>
    </source>
</evidence>
<feature type="transmembrane region" description="Helical" evidence="1">
    <location>
        <begin position="28"/>
        <end position="47"/>
    </location>
</feature>
<name>A0A9W6SMU4_9ACTN</name>
<proteinExistence type="predicted"/>
<comment type="caution">
    <text evidence="3">The sequence shown here is derived from an EMBL/GenBank/DDBJ whole genome shotgun (WGS) entry which is preliminary data.</text>
</comment>
<gene>
    <name evidence="3" type="ORF">Afil01_35730</name>
</gene>
<dbReference type="Pfam" id="PF03703">
    <property type="entry name" value="bPH_2"/>
    <property type="match status" value="1"/>
</dbReference>
<dbReference type="Proteomes" id="UP001165079">
    <property type="component" value="Unassembled WGS sequence"/>
</dbReference>
<dbReference type="PANTHER" id="PTHR34473">
    <property type="entry name" value="UPF0699 TRANSMEMBRANE PROTEIN YDBS"/>
    <property type="match status" value="1"/>
</dbReference>
<protein>
    <recommendedName>
        <fullName evidence="2">YdbS-like PH domain-containing protein</fullName>
    </recommendedName>
</protein>
<dbReference type="EMBL" id="BSTX01000002">
    <property type="protein sequence ID" value="GLZ78766.1"/>
    <property type="molecule type" value="Genomic_DNA"/>
</dbReference>
<organism evidence="3 4">
    <name type="scientific">Actinorhabdospora filicis</name>
    <dbReference type="NCBI Taxonomy" id="1785913"/>
    <lineage>
        <taxon>Bacteria</taxon>
        <taxon>Bacillati</taxon>
        <taxon>Actinomycetota</taxon>
        <taxon>Actinomycetes</taxon>
        <taxon>Micromonosporales</taxon>
        <taxon>Micromonosporaceae</taxon>
        <taxon>Actinorhabdospora</taxon>
    </lineage>
</organism>
<dbReference type="InterPro" id="IPR005182">
    <property type="entry name" value="YdbS-like_PH"/>
</dbReference>
<feature type="domain" description="YdbS-like PH" evidence="2">
    <location>
        <begin position="76"/>
        <end position="152"/>
    </location>
</feature>
<reference evidence="3" key="1">
    <citation type="submission" date="2023-03" db="EMBL/GenBank/DDBJ databases">
        <title>Actinorhabdospora filicis NBRC 111898.</title>
        <authorList>
            <person name="Ichikawa N."/>
            <person name="Sato H."/>
            <person name="Tonouchi N."/>
        </authorList>
    </citation>
    <scope>NUCLEOTIDE SEQUENCE</scope>
    <source>
        <strain evidence="3">NBRC 111898</strain>
    </source>
</reference>
<keyword evidence="4" id="KW-1185">Reference proteome</keyword>
<dbReference type="PANTHER" id="PTHR34473:SF3">
    <property type="entry name" value="TRANSMEMBRANE PROTEIN-RELATED"/>
    <property type="match status" value="1"/>
</dbReference>
<dbReference type="AlphaFoldDB" id="A0A9W6SMU4"/>
<feature type="transmembrane region" description="Helical" evidence="1">
    <location>
        <begin position="53"/>
        <end position="71"/>
    </location>
</feature>
<keyword evidence="1" id="KW-1133">Transmembrane helix</keyword>
<evidence type="ECO:0000259" key="2">
    <source>
        <dbReference type="Pfam" id="PF03703"/>
    </source>
</evidence>
<evidence type="ECO:0000313" key="3">
    <source>
        <dbReference type="EMBL" id="GLZ78766.1"/>
    </source>
</evidence>
<sequence>MQPDVWDVPGAQWRPVDARLARVRLINLYLVCVPLAGVAALLAVWWWGQRFAWLIAALALALLILRTVAIVRAVKVWAYAETDEHLLVRHGIWTRRLSIVPYGRLQYLDVTADPVSRVYRLATLVLHTAAATTDATVPGLSPQAATELRDRLAEVSGARTEGL</sequence>
<keyword evidence="1" id="KW-0812">Transmembrane</keyword>
<accession>A0A9W6SMU4</accession>
<evidence type="ECO:0000313" key="4">
    <source>
        <dbReference type="Proteomes" id="UP001165079"/>
    </source>
</evidence>